<reference evidence="3 4" key="1">
    <citation type="submission" date="2020-08" db="EMBL/GenBank/DDBJ databases">
        <title>novel species in genus Nocardioides.</title>
        <authorList>
            <person name="Zhang G."/>
        </authorList>
    </citation>
    <scope>NUCLEOTIDE SEQUENCE [LARGE SCALE GENOMIC DNA]</scope>
    <source>
        <strain evidence="3 4">SC8A-24</strain>
    </source>
</reference>
<evidence type="ECO:0000256" key="2">
    <source>
        <dbReference type="SAM" id="SignalP"/>
    </source>
</evidence>
<dbReference type="Proteomes" id="UP000604001">
    <property type="component" value="Unassembled WGS sequence"/>
</dbReference>
<feature type="region of interest" description="Disordered" evidence="1">
    <location>
        <begin position="33"/>
        <end position="138"/>
    </location>
</feature>
<evidence type="ECO:0000313" key="4">
    <source>
        <dbReference type="Proteomes" id="UP000604001"/>
    </source>
</evidence>
<feature type="compositionally biased region" description="Basic and acidic residues" evidence="1">
    <location>
        <begin position="33"/>
        <end position="50"/>
    </location>
</feature>
<comment type="caution">
    <text evidence="3">The sequence shown here is derived from an EMBL/GenBank/DDBJ whole genome shotgun (WGS) entry which is preliminary data.</text>
</comment>
<organism evidence="3 4">
    <name type="scientific">Nocardioides deserti</name>
    <dbReference type="NCBI Taxonomy" id="1588644"/>
    <lineage>
        <taxon>Bacteria</taxon>
        <taxon>Bacillati</taxon>
        <taxon>Actinomycetota</taxon>
        <taxon>Actinomycetes</taxon>
        <taxon>Propionibacteriales</taxon>
        <taxon>Nocardioidaceae</taxon>
        <taxon>Nocardioides</taxon>
    </lineage>
</organism>
<keyword evidence="4" id="KW-1185">Reference proteome</keyword>
<sequence>MSKLVRTGVLAVAGGVSAGLIAWGAPVAFAEDERGDRDDRGTVYQRKDDSPDVVMAVDDDDDDDTNDRTDDTNTRSKNTGASKSTRDHTNSRFTKVSRDRDKSRSDLTRDWTRDGGDRTRDWSKNKTNDASRNDTRGR</sequence>
<evidence type="ECO:0000313" key="3">
    <source>
        <dbReference type="EMBL" id="MBC2960185.1"/>
    </source>
</evidence>
<protein>
    <submittedName>
        <fullName evidence="3">Uncharacterized protein</fullName>
    </submittedName>
</protein>
<feature type="signal peptide" evidence="2">
    <location>
        <begin position="1"/>
        <end position="30"/>
    </location>
</feature>
<accession>A0ABR6U740</accession>
<feature type="chain" id="PRO_5046148620" evidence="2">
    <location>
        <begin position="31"/>
        <end position="138"/>
    </location>
</feature>
<dbReference type="EMBL" id="JACMYC010000003">
    <property type="protein sequence ID" value="MBC2960185.1"/>
    <property type="molecule type" value="Genomic_DNA"/>
</dbReference>
<feature type="compositionally biased region" description="Basic and acidic residues" evidence="1">
    <location>
        <begin position="84"/>
        <end position="138"/>
    </location>
</feature>
<proteinExistence type="predicted"/>
<keyword evidence="2" id="KW-0732">Signal</keyword>
<dbReference type="RefSeq" id="WP_186345419.1">
    <property type="nucleotide sequence ID" value="NZ_BMMR01000003.1"/>
</dbReference>
<gene>
    <name evidence="3" type="ORF">H7344_07745</name>
</gene>
<evidence type="ECO:0000256" key="1">
    <source>
        <dbReference type="SAM" id="MobiDB-lite"/>
    </source>
</evidence>
<name>A0ABR6U740_9ACTN</name>